<evidence type="ECO:0000313" key="3">
    <source>
        <dbReference type="EMBL" id="CAJ1391284.1"/>
    </source>
</evidence>
<evidence type="ECO:0000256" key="2">
    <source>
        <dbReference type="SAM" id="SignalP"/>
    </source>
</evidence>
<feature type="chain" id="PRO_5041235826" description="Outer membrane beta-barrel protein" evidence="2">
    <location>
        <begin position="26"/>
        <end position="536"/>
    </location>
</feature>
<gene>
    <name evidence="3" type="ORF">EVOR1521_LOCUS16548</name>
</gene>
<keyword evidence="2" id="KW-0732">Signal</keyword>
<feature type="region of interest" description="Disordered" evidence="1">
    <location>
        <begin position="46"/>
        <end position="77"/>
    </location>
</feature>
<accession>A0AA36MYH7</accession>
<dbReference type="EMBL" id="CAUJNA010002223">
    <property type="protein sequence ID" value="CAJ1391284.1"/>
    <property type="molecule type" value="Genomic_DNA"/>
</dbReference>
<organism evidence="3 4">
    <name type="scientific">Effrenium voratum</name>
    <dbReference type="NCBI Taxonomy" id="2562239"/>
    <lineage>
        <taxon>Eukaryota</taxon>
        <taxon>Sar</taxon>
        <taxon>Alveolata</taxon>
        <taxon>Dinophyceae</taxon>
        <taxon>Suessiales</taxon>
        <taxon>Symbiodiniaceae</taxon>
        <taxon>Effrenium</taxon>
    </lineage>
</organism>
<feature type="region of interest" description="Disordered" evidence="1">
    <location>
        <begin position="513"/>
        <end position="536"/>
    </location>
</feature>
<reference evidence="3" key="1">
    <citation type="submission" date="2023-08" db="EMBL/GenBank/DDBJ databases">
        <authorList>
            <person name="Chen Y."/>
            <person name="Shah S."/>
            <person name="Dougan E. K."/>
            <person name="Thang M."/>
            <person name="Chan C."/>
        </authorList>
    </citation>
    <scope>NUCLEOTIDE SEQUENCE</scope>
</reference>
<dbReference type="Proteomes" id="UP001178507">
    <property type="component" value="Unassembled WGS sequence"/>
</dbReference>
<name>A0AA36MYH7_9DINO</name>
<evidence type="ECO:0000313" key="4">
    <source>
        <dbReference type="Proteomes" id="UP001178507"/>
    </source>
</evidence>
<feature type="signal peptide" evidence="2">
    <location>
        <begin position="1"/>
        <end position="25"/>
    </location>
</feature>
<keyword evidence="4" id="KW-1185">Reference proteome</keyword>
<dbReference type="InterPro" id="IPR018759">
    <property type="entry name" value="BBP2_2"/>
</dbReference>
<dbReference type="Pfam" id="PF10082">
    <property type="entry name" value="BBP2_2"/>
    <property type="match status" value="1"/>
</dbReference>
<evidence type="ECO:0008006" key="5">
    <source>
        <dbReference type="Google" id="ProtNLM"/>
    </source>
</evidence>
<evidence type="ECO:0000256" key="1">
    <source>
        <dbReference type="SAM" id="MobiDB-lite"/>
    </source>
</evidence>
<sequence>MAGRTWRAAAALALAGSLVPATAHAQLVPDLRGEVEENVLGIPRSGVVAPSEAGRTEPAPAAVPRARPPADEPDDGPAVITFDDTDPLDAAEDADTDSIDALIAASGAPDPDDPARFGRVEATGSVGPLARGTGSADENPFAPLGLRLGTFTVFTTLDLGVSHTRSQSTFENTGTTPLTYGTADSQGTFGEAALTLRGTSDWSRHALDWGFSGRLPVRLSGEAETEPTAQANAALRVDIDRETQLNLSGAYAYRKDDPGSAAVAIATDPLLFPGLGTVNDPVTQTLSGAAGLQRQAGPFSALAEINGERQVHGDATLTDGRTVSQDDLDYTRYGARLRGGYSISPVLTPFAEIEYSRRVMDVRPDPAGIDRNAVRYALRLGTAFDRGEKLSGEIALGYVHEDIADATLGDIGGLSVAGALNWSPRRETDVSAGLSTSTTTSGSAGVSGALVYAANLGITHRARADLELNGGLNVEYDDVVGAAEDEITVGGTLGATWWFNRFAGLTGRVSHERTFSDDPAEESSSTNAFVGVRLQR</sequence>
<protein>
    <recommendedName>
        <fullName evidence="5">Outer membrane beta-barrel protein</fullName>
    </recommendedName>
</protein>
<dbReference type="AlphaFoldDB" id="A0AA36MYH7"/>
<proteinExistence type="predicted"/>
<comment type="caution">
    <text evidence="3">The sequence shown here is derived from an EMBL/GenBank/DDBJ whole genome shotgun (WGS) entry which is preliminary data.</text>
</comment>